<keyword evidence="2" id="KW-0732">Signal</keyword>
<feature type="chain" id="PRO_5042581270" evidence="2">
    <location>
        <begin position="21"/>
        <end position="491"/>
    </location>
</feature>
<feature type="region of interest" description="Disordered" evidence="1">
    <location>
        <begin position="452"/>
        <end position="491"/>
    </location>
</feature>
<proteinExistence type="predicted"/>
<name>A0AAI8VTD8_9PEZI</name>
<accession>A0AAI8VTD8</accession>
<evidence type="ECO:0000313" key="3">
    <source>
        <dbReference type="EMBL" id="CAJ2510389.1"/>
    </source>
</evidence>
<feature type="signal peptide" evidence="2">
    <location>
        <begin position="1"/>
        <end position="20"/>
    </location>
</feature>
<evidence type="ECO:0000256" key="2">
    <source>
        <dbReference type="SAM" id="SignalP"/>
    </source>
</evidence>
<protein>
    <submittedName>
        <fullName evidence="3">Uu.00g050920.m01.CDS01</fullName>
    </submittedName>
</protein>
<gene>
    <name evidence="3" type="ORF">KHLLAP_LOCUS10857</name>
</gene>
<dbReference type="EMBL" id="CAUWAG010000014">
    <property type="protein sequence ID" value="CAJ2510389.1"/>
    <property type="molecule type" value="Genomic_DNA"/>
</dbReference>
<dbReference type="Proteomes" id="UP001295740">
    <property type="component" value="Unassembled WGS sequence"/>
</dbReference>
<evidence type="ECO:0000256" key="1">
    <source>
        <dbReference type="SAM" id="MobiDB-lite"/>
    </source>
</evidence>
<evidence type="ECO:0000313" key="4">
    <source>
        <dbReference type="Proteomes" id="UP001295740"/>
    </source>
</evidence>
<keyword evidence="4" id="KW-1185">Reference proteome</keyword>
<reference evidence="3" key="1">
    <citation type="submission" date="2023-10" db="EMBL/GenBank/DDBJ databases">
        <authorList>
            <person name="Hackl T."/>
        </authorList>
    </citation>
    <scope>NUCLEOTIDE SEQUENCE</scope>
</reference>
<organism evidence="3 4">
    <name type="scientific">Anthostomella pinea</name>
    <dbReference type="NCBI Taxonomy" id="933095"/>
    <lineage>
        <taxon>Eukaryota</taxon>
        <taxon>Fungi</taxon>
        <taxon>Dikarya</taxon>
        <taxon>Ascomycota</taxon>
        <taxon>Pezizomycotina</taxon>
        <taxon>Sordariomycetes</taxon>
        <taxon>Xylariomycetidae</taxon>
        <taxon>Xylariales</taxon>
        <taxon>Xylariaceae</taxon>
        <taxon>Anthostomella</taxon>
    </lineage>
</organism>
<feature type="compositionally biased region" description="Basic and acidic residues" evidence="1">
    <location>
        <begin position="469"/>
        <end position="482"/>
    </location>
</feature>
<dbReference type="AlphaFoldDB" id="A0AAI8VTD8"/>
<comment type="caution">
    <text evidence="3">The sequence shown here is derived from an EMBL/GenBank/DDBJ whole genome shotgun (WGS) entry which is preliminary data.</text>
</comment>
<sequence length="491" mass="56262">MFSNSGALCSLLLLAGQSFGSPLFHRDSDPSLDWLSLCDQKAPEYTPLDKPLVSWSVKAPEDRHPRVYLKKYYDDHDPGKPYGRKVARWLSEFYNPNTKVKSDLEFKHKPNKEPIRKDAATLVTIFYPPDDNKDQTEYLNRFTILANAQEQIVVYTTEGMVEKIKKIRDDDHIIIRTDFKTVWDFPNNAYQQENFDGKQKQLYWTFSRNLPKSRTMDWFYNQPHRMATYNAKAAVAFDAIMRNEWGSDKWVLIDFGIFHSSIFRFNGPAGKKWEAFTKVLFDQDKLARSIKLTGNTGVVVGEYTSRLDIKSRDFTDECWTDKTHQGNCLHFVANVAVGSTLGMLEYVTKFMKTVDDMDAAGWYVAREELVMSPMAARYPNTLVAVPEYDLAPELYGPLQRLLNTISKIKKQNAGDARAHLRFASDTLSWSSYGGAEQVPPLQDPFTTRFCPKGSKYQPRQPNLEQGKGIVKDDPEAVEKEMMGDSDSDYGV</sequence>